<feature type="domain" description="MYND-type" evidence="5">
    <location>
        <begin position="450"/>
        <end position="493"/>
    </location>
</feature>
<dbReference type="SUPFAM" id="SSF144232">
    <property type="entry name" value="HIT/MYND zinc finger-like"/>
    <property type="match status" value="1"/>
</dbReference>
<dbReference type="Proteomes" id="UP000559256">
    <property type="component" value="Unassembled WGS sequence"/>
</dbReference>
<gene>
    <name evidence="6" type="ORF">D9758_009150</name>
</gene>
<dbReference type="AlphaFoldDB" id="A0A8H5G8D3"/>
<dbReference type="Pfam" id="PF01753">
    <property type="entry name" value="zf-MYND"/>
    <property type="match status" value="1"/>
</dbReference>
<sequence length="514" mass="58616">MPYANPACDDFIPDCSQLHELYAPPEYHQFRLPIPSPSSVDPSDPSPDMKFVLSALGPIAFNVSVRRPGQSQRYRLALLLGYERHWSRVWNWTSFLVNHFVLGDDPETEEGLSFRDALLDVFPKLLALYFVDGSGFDVTYTRSFMQKRSDVFPLIIQVLSYALHFSHPSLHPMLTLPLDVALAASGEKPLRLRNATFLIRSPDTVNLLFSYISTEIQKSAESDSSYLQNALRTIWFLTETKPERKFLSVLILSRDAIGCLASWCRTLVLPSRLPVTAFESECCIVEDSLDSLKHVLHVLCLSTSMEHHRYPAMALLLRGGIIQSWIYAGRLISYDETRLAPPQDEYFGRTVGRMFFELLGDLPSMLGCHKIFGLVSRSLRACLVGESQKNQTRREALEFFLKDNVSCSPNLTHKALGELWERLVAQVAKVEMERRTFEQQGLVVCGYPKCPHRGTYIGSKIYRMRCARCKTTVYCSQSCQKRDWKNGNHRVKCNSAYDVEISLTEHRYLVSRTS</sequence>
<evidence type="ECO:0000256" key="1">
    <source>
        <dbReference type="ARBA" id="ARBA00022723"/>
    </source>
</evidence>
<name>A0A8H5G8D3_9AGAR</name>
<protein>
    <recommendedName>
        <fullName evidence="5">MYND-type domain-containing protein</fullName>
    </recommendedName>
</protein>
<proteinExistence type="predicted"/>
<evidence type="ECO:0000313" key="6">
    <source>
        <dbReference type="EMBL" id="KAF5360252.1"/>
    </source>
</evidence>
<keyword evidence="1" id="KW-0479">Metal-binding</keyword>
<keyword evidence="7" id="KW-1185">Reference proteome</keyword>
<keyword evidence="3" id="KW-0862">Zinc</keyword>
<dbReference type="EMBL" id="JAACJM010000043">
    <property type="protein sequence ID" value="KAF5360252.1"/>
    <property type="molecule type" value="Genomic_DNA"/>
</dbReference>
<keyword evidence="2 4" id="KW-0863">Zinc-finger</keyword>
<evidence type="ECO:0000256" key="2">
    <source>
        <dbReference type="ARBA" id="ARBA00022771"/>
    </source>
</evidence>
<accession>A0A8H5G8D3</accession>
<dbReference type="GO" id="GO:0008270">
    <property type="term" value="F:zinc ion binding"/>
    <property type="evidence" value="ECO:0007669"/>
    <property type="project" value="UniProtKB-KW"/>
</dbReference>
<dbReference type="Gene3D" id="6.10.140.2220">
    <property type="match status" value="1"/>
</dbReference>
<evidence type="ECO:0000313" key="7">
    <source>
        <dbReference type="Proteomes" id="UP000559256"/>
    </source>
</evidence>
<comment type="caution">
    <text evidence="6">The sequence shown here is derived from an EMBL/GenBank/DDBJ whole genome shotgun (WGS) entry which is preliminary data.</text>
</comment>
<reference evidence="6 7" key="1">
    <citation type="journal article" date="2020" name="ISME J.">
        <title>Uncovering the hidden diversity of litter-decomposition mechanisms in mushroom-forming fungi.</title>
        <authorList>
            <person name="Floudas D."/>
            <person name="Bentzer J."/>
            <person name="Ahren D."/>
            <person name="Johansson T."/>
            <person name="Persson P."/>
            <person name="Tunlid A."/>
        </authorList>
    </citation>
    <scope>NUCLEOTIDE SEQUENCE [LARGE SCALE GENOMIC DNA]</scope>
    <source>
        <strain evidence="6 7">CBS 291.85</strain>
    </source>
</reference>
<evidence type="ECO:0000259" key="5">
    <source>
        <dbReference type="PROSITE" id="PS50865"/>
    </source>
</evidence>
<dbReference type="PROSITE" id="PS50865">
    <property type="entry name" value="ZF_MYND_2"/>
    <property type="match status" value="1"/>
</dbReference>
<organism evidence="6 7">
    <name type="scientific">Tetrapyrgos nigripes</name>
    <dbReference type="NCBI Taxonomy" id="182062"/>
    <lineage>
        <taxon>Eukaryota</taxon>
        <taxon>Fungi</taxon>
        <taxon>Dikarya</taxon>
        <taxon>Basidiomycota</taxon>
        <taxon>Agaricomycotina</taxon>
        <taxon>Agaricomycetes</taxon>
        <taxon>Agaricomycetidae</taxon>
        <taxon>Agaricales</taxon>
        <taxon>Marasmiineae</taxon>
        <taxon>Marasmiaceae</taxon>
        <taxon>Tetrapyrgos</taxon>
    </lineage>
</organism>
<dbReference type="OrthoDB" id="341421at2759"/>
<dbReference type="InterPro" id="IPR002893">
    <property type="entry name" value="Znf_MYND"/>
</dbReference>
<evidence type="ECO:0000256" key="3">
    <source>
        <dbReference type="ARBA" id="ARBA00022833"/>
    </source>
</evidence>
<evidence type="ECO:0000256" key="4">
    <source>
        <dbReference type="PROSITE-ProRule" id="PRU00134"/>
    </source>
</evidence>